<proteinExistence type="predicted"/>
<dbReference type="Proteomes" id="UP001638806">
    <property type="component" value="Unassembled WGS sequence"/>
</dbReference>
<reference evidence="1" key="1">
    <citation type="submission" date="2024-12" db="EMBL/GenBank/DDBJ databases">
        <title>Comparative genomics and development of molecular markers within Purpureocillium lilacinum and among Purpureocillium species.</title>
        <authorList>
            <person name="Yeh Z.-Y."/>
            <person name="Ni N.-T."/>
            <person name="Lo P.-H."/>
            <person name="Mushyakhwo K."/>
            <person name="Lin C.-F."/>
            <person name="Nai Y.-S."/>
        </authorList>
    </citation>
    <scope>NUCLEOTIDE SEQUENCE</scope>
    <source>
        <strain evidence="1">NCHU-NPUST-175</strain>
    </source>
</reference>
<protein>
    <submittedName>
        <fullName evidence="1">Uncharacterized protein</fullName>
    </submittedName>
</protein>
<accession>A0ACC4DCL4</accession>
<sequence>MQSALRTTLRATGAARPTALRRPYHSTAYNLLAYKDAQERHTLSPRSDEHTKSATDDDVAALLDTAFGPNQPRPDKVIISAEIESKGKPNPLEASGANQEFSKPRGDERAEQYKVVVEKAEKSRIGVRDSGTLVALKRYSATPDDSPGGGQANRKLCQLLWQELSVFTHPYLRRHENICQLLYVGWDSNSIVPNLALELAQYGTLEDCLQHLRSYNSPLRKAHLSCDIALGLAAIHACGMVHGDIKPGNIIIQSHPSRVVVAKLSDFNGVSSAESYGSNPYSFGTPEWQAPEAVIQEPTIDWQLCDVYSFCMVIATIWTRTGYIPPGGSFLDSCLQYQLDSEQRRAWALGCKLAPDDSETSLLGLALRVIYSDLNIWISLPRILTSGLPTEPSSRLEMAVMVNTCFSDFATQTGRDLSFAPADAGFVSSKPYDAADVFGEMFVLNSSYIQRHRSFKGTMFKALLAAGINLRDSVELPTVLDVEENPAMTDNDLYDFLMTQDIRLKDALHEHDSLYRFAGFAANISLSYLLGIGTPVKEDAAISWLRLAARAGEGNSIHLFGPLEQSIKVHEPEIPRRLWCAFGTLAGYFHTAECLQDTDPVLYKTAMKMYRRYCWGRRGHQINSIEPYLPDWVAQIRQDPSLVNNQVPSRRPEVPTDIKETALHLCAATGDLESAMYLAGLADADINAVNSRNETPIFYATRAGQFEIAKFLFDQGAEVDGISTEGYGIAHVLSMMDDDHGAELAPLYVSRGAALNIAGKVSQKVSRDNLTRGRGIPLFWAALHVRPLLFAALLEMHTKPEFRISRADALQLLTLLSTLHLHNMLEAALELVQGIIDPAQESPRDPDIDSVQRMLQGFSISPAEQDHDGAFVTPAISTALLFKAMGNWPTDILHRRYISRNMFSRNKERTASVLLKQGADPLASTGSPDSGEDEVQHNTPLALAISAGDTRTFRLFMDTVRERGVDLLPYLADPRRWAGYSALQWSIYSDARDIFILLLEDILGPDTESGFTAFGKLLSALVGYRMDFGIDRLRYLVDKFGAPSFFSKVDEADHEDVTVFRTVLLERTAPMDRAQIALETSVLEFLLTIFPDRVDFIDYFGGASLHYAAAYGNYPAVEVLLRHGANAAIETQLVNGRGWPDTPPSISRFSVSETAQEIGSSVGHGAR</sequence>
<dbReference type="EMBL" id="JBGNUJ010000011">
    <property type="protein sequence ID" value="KAL3953991.1"/>
    <property type="molecule type" value="Genomic_DNA"/>
</dbReference>
<keyword evidence="2" id="KW-1185">Reference proteome</keyword>
<name>A0ACC4DCL4_PURLI</name>
<organism evidence="1 2">
    <name type="scientific">Purpureocillium lilacinum</name>
    <name type="common">Paecilomyces lilacinus</name>
    <dbReference type="NCBI Taxonomy" id="33203"/>
    <lineage>
        <taxon>Eukaryota</taxon>
        <taxon>Fungi</taxon>
        <taxon>Dikarya</taxon>
        <taxon>Ascomycota</taxon>
        <taxon>Pezizomycotina</taxon>
        <taxon>Sordariomycetes</taxon>
        <taxon>Hypocreomycetidae</taxon>
        <taxon>Hypocreales</taxon>
        <taxon>Ophiocordycipitaceae</taxon>
        <taxon>Purpureocillium</taxon>
    </lineage>
</organism>
<gene>
    <name evidence="1" type="ORF">ACCO45_011947</name>
</gene>
<evidence type="ECO:0000313" key="1">
    <source>
        <dbReference type="EMBL" id="KAL3953991.1"/>
    </source>
</evidence>
<comment type="caution">
    <text evidence="1">The sequence shown here is derived from an EMBL/GenBank/DDBJ whole genome shotgun (WGS) entry which is preliminary data.</text>
</comment>
<evidence type="ECO:0000313" key="2">
    <source>
        <dbReference type="Proteomes" id="UP001638806"/>
    </source>
</evidence>